<dbReference type="RefSeq" id="WP_346187478.1">
    <property type="nucleotide sequence ID" value="NZ_BAABRL010000002.1"/>
</dbReference>
<sequence>MTKYLILPLLLWSSWLHANYIDLHFTGIIDTVEAGDKSTGQTISGVIRYEPNVDWRYPSTSMSYPLTTNFTAFPAPIFIKGSELTYPSKTYASSTDRSNENRKSISFYSDGYLSDASTNVRINCNFAGENLFESIYTLPQSMDLNGLDEARFSYAKTLPSELNLYAENYSGVITSIHFIAAPEQPEVLMLKNDQTEMVIHYYGNLKFSRDLTNWSNFSYFAIGAPVGGPSTSPVSIYKSWNQTLFLEAVE</sequence>
<dbReference type="Proteomes" id="UP001424741">
    <property type="component" value="Unassembled WGS sequence"/>
</dbReference>
<gene>
    <name evidence="1" type="ORF">Rhal01_00679</name>
</gene>
<keyword evidence="2" id="KW-1185">Reference proteome</keyword>
<comment type="caution">
    <text evidence="1">The sequence shown here is derived from an EMBL/GenBank/DDBJ whole genome shotgun (WGS) entry which is preliminary data.</text>
</comment>
<protein>
    <submittedName>
        <fullName evidence="1">Uncharacterized protein</fullName>
    </submittedName>
</protein>
<reference evidence="1 2" key="1">
    <citation type="submission" date="2024-02" db="EMBL/GenBank/DDBJ databases">
        <title>Rubritalea halochordaticola NBRC 107102.</title>
        <authorList>
            <person name="Ichikawa N."/>
            <person name="Katano-Makiyama Y."/>
            <person name="Hidaka K."/>
        </authorList>
    </citation>
    <scope>NUCLEOTIDE SEQUENCE [LARGE SCALE GENOMIC DNA]</scope>
    <source>
        <strain evidence="1 2">NBRC 107102</strain>
    </source>
</reference>
<evidence type="ECO:0000313" key="1">
    <source>
        <dbReference type="EMBL" id="GAA5494517.1"/>
    </source>
</evidence>
<dbReference type="EMBL" id="BAABRL010000002">
    <property type="protein sequence ID" value="GAA5494517.1"/>
    <property type="molecule type" value="Genomic_DNA"/>
</dbReference>
<accession>A0ABP9UVX9</accession>
<evidence type="ECO:0000313" key="2">
    <source>
        <dbReference type="Proteomes" id="UP001424741"/>
    </source>
</evidence>
<name>A0ABP9UVX9_9BACT</name>
<proteinExistence type="predicted"/>
<organism evidence="1 2">
    <name type="scientific">Rubritalea halochordaticola</name>
    <dbReference type="NCBI Taxonomy" id="714537"/>
    <lineage>
        <taxon>Bacteria</taxon>
        <taxon>Pseudomonadati</taxon>
        <taxon>Verrucomicrobiota</taxon>
        <taxon>Verrucomicrobiia</taxon>
        <taxon>Verrucomicrobiales</taxon>
        <taxon>Rubritaleaceae</taxon>
        <taxon>Rubritalea</taxon>
    </lineage>
</organism>